<proteinExistence type="predicted"/>
<dbReference type="Pfam" id="PF09982">
    <property type="entry name" value="LpxR"/>
    <property type="match status" value="1"/>
</dbReference>
<dbReference type="InterPro" id="IPR037107">
    <property type="entry name" value="Put_OMP_sf"/>
</dbReference>
<dbReference type="AlphaFoldDB" id="A0A3B0ZR29"/>
<evidence type="ECO:0000313" key="1">
    <source>
        <dbReference type="EMBL" id="VAW95938.1"/>
    </source>
</evidence>
<sequence>MILHQLYFSQSGWYRQWVFLLSLVLVIYTNTAQAESTSDGLVNQVKDEYWSIQLENDFFAQSGDRYYTHGTEVSRVVMGEPSPWLKDISNLFPAFESDGVTIGVNYSMGQKIFTPDNTRAKELVVDDRPYAGYLYFTAAVLSRISRQNNIDTANLIEFTLGVVGPSALGEEVQTGYHDLIGIDSPNGWDNQLKDEPALGLSYTRFWRHIKPSSMVDYGMTPHVNITLGNVYTYAASGVMFRFGTHLNNDLFPPNIRPGFPGLSFFSPRQQNSWYLFAGIEGRMVARNIFLDGNTFKDSHSVDKKLLVGDFQYGVVFQRGRIRFSISNMIRTKEFKGQKDNTNFGAVNISFLL</sequence>
<dbReference type="EMBL" id="UOFT01000050">
    <property type="protein sequence ID" value="VAW95938.1"/>
    <property type="molecule type" value="Genomic_DNA"/>
</dbReference>
<protein>
    <submittedName>
        <fullName evidence="1">Outer membrane protein</fullName>
    </submittedName>
</protein>
<organism evidence="1">
    <name type="scientific">hydrothermal vent metagenome</name>
    <dbReference type="NCBI Taxonomy" id="652676"/>
    <lineage>
        <taxon>unclassified sequences</taxon>
        <taxon>metagenomes</taxon>
        <taxon>ecological metagenomes</taxon>
    </lineage>
</organism>
<reference evidence="1" key="1">
    <citation type="submission" date="2018-06" db="EMBL/GenBank/DDBJ databases">
        <authorList>
            <person name="Zhirakovskaya E."/>
        </authorList>
    </citation>
    <scope>NUCLEOTIDE SEQUENCE</scope>
</reference>
<accession>A0A3B0ZR29</accession>
<dbReference type="Gene3D" id="2.40.128.140">
    <property type="entry name" value="Outer membrane protein"/>
    <property type="match status" value="1"/>
</dbReference>
<gene>
    <name evidence="1" type="ORF">MNBD_GAMMA23-1216</name>
</gene>
<name>A0A3B0ZR29_9ZZZZ</name>
<dbReference type="InterPro" id="IPR018707">
    <property type="entry name" value="LpxR"/>
</dbReference>